<evidence type="ECO:0000256" key="4">
    <source>
        <dbReference type="ARBA" id="ARBA00022436"/>
    </source>
</evidence>
<protein>
    <recommendedName>
        <fullName evidence="3 13">Arginase</fullName>
        <ecNumber evidence="2 13">3.5.3.1</ecNumber>
    </recommendedName>
</protein>
<dbReference type="GO" id="GO:0000050">
    <property type="term" value="P:urea cycle"/>
    <property type="evidence" value="ECO:0007669"/>
    <property type="project" value="UniProtKB-KW"/>
</dbReference>
<dbReference type="GO" id="GO:0005829">
    <property type="term" value="C:cytosol"/>
    <property type="evidence" value="ECO:0007669"/>
    <property type="project" value="TreeGrafter"/>
</dbReference>
<feature type="binding site" evidence="10">
    <location>
        <position position="123"/>
    </location>
    <ligand>
        <name>Mn(2+)</name>
        <dbReference type="ChEBI" id="CHEBI:29035"/>
        <label>1</label>
    </ligand>
</feature>
<feature type="non-terminal residue" evidence="14">
    <location>
        <position position="1"/>
    </location>
</feature>
<evidence type="ECO:0000256" key="9">
    <source>
        <dbReference type="ARBA" id="ARBA00047391"/>
    </source>
</evidence>
<feature type="binding site" evidence="10">
    <location>
        <position position="258"/>
    </location>
    <ligand>
        <name>Mn(2+)</name>
        <dbReference type="ChEBI" id="CHEBI:29035"/>
        <label>1</label>
    </ligand>
</feature>
<gene>
    <name evidence="14" type="ORF">OTU49_009217</name>
</gene>
<dbReference type="EMBL" id="JARKIK010000001">
    <property type="protein sequence ID" value="KAK8754062.1"/>
    <property type="molecule type" value="Genomic_DNA"/>
</dbReference>
<proteinExistence type="inferred from homology"/>
<keyword evidence="4 13" id="KW-0835">Urea cycle</keyword>
<dbReference type="GO" id="GO:0005634">
    <property type="term" value="C:nucleus"/>
    <property type="evidence" value="ECO:0007669"/>
    <property type="project" value="TreeGrafter"/>
</dbReference>
<keyword evidence="7 12" id="KW-0378">Hydrolase</keyword>
<dbReference type="GO" id="GO:0004053">
    <property type="term" value="F:arginase activity"/>
    <property type="evidence" value="ECO:0007669"/>
    <property type="project" value="UniProtKB-EC"/>
</dbReference>
<comment type="cofactor">
    <cofactor evidence="10 13">
        <name>Mn(2+)</name>
        <dbReference type="ChEBI" id="CHEBI:29035"/>
    </cofactor>
    <text evidence="10 13">Binds 2 manganese ions per subunit.</text>
</comment>
<keyword evidence="6 10" id="KW-0479">Metal-binding</keyword>
<dbReference type="PROSITE" id="PS51409">
    <property type="entry name" value="ARGINASE_2"/>
    <property type="match status" value="1"/>
</dbReference>
<dbReference type="SUPFAM" id="SSF52768">
    <property type="entry name" value="Arginase/deacetylase"/>
    <property type="match status" value="1"/>
</dbReference>
<comment type="similarity">
    <text evidence="11 12">Belongs to the arginase family.</text>
</comment>
<evidence type="ECO:0000256" key="7">
    <source>
        <dbReference type="ARBA" id="ARBA00022801"/>
    </source>
</evidence>
<evidence type="ECO:0000256" key="6">
    <source>
        <dbReference type="ARBA" id="ARBA00022723"/>
    </source>
</evidence>
<evidence type="ECO:0000256" key="13">
    <source>
        <dbReference type="RuleBase" id="RU361159"/>
    </source>
</evidence>
<dbReference type="Pfam" id="PF00491">
    <property type="entry name" value="Arginase"/>
    <property type="match status" value="1"/>
</dbReference>
<keyword evidence="5 13" id="KW-0056">Arginine metabolism</keyword>
<dbReference type="FunFam" id="3.40.800.10:FF:000012">
    <property type="entry name" value="Arginase"/>
    <property type="match status" value="1"/>
</dbReference>
<dbReference type="PIRSF" id="PIRSF036979">
    <property type="entry name" value="Arginase"/>
    <property type="match status" value="1"/>
</dbReference>
<comment type="pathway">
    <text evidence="1 13">Nitrogen metabolism; urea cycle; L-ornithine and urea from L-arginine: step 1/1.</text>
</comment>
<dbReference type="InterPro" id="IPR020855">
    <property type="entry name" value="Ureohydrolase_Mn_BS"/>
</dbReference>
<accession>A0AAW0YQZ6</accession>
<dbReference type="GO" id="GO:0030145">
    <property type="term" value="F:manganese ion binding"/>
    <property type="evidence" value="ECO:0007669"/>
    <property type="project" value="TreeGrafter"/>
</dbReference>
<dbReference type="PROSITE" id="PS01053">
    <property type="entry name" value="ARGINASE_1"/>
    <property type="match status" value="1"/>
</dbReference>
<organism evidence="14 15">
    <name type="scientific">Cherax quadricarinatus</name>
    <name type="common">Australian red claw crayfish</name>
    <dbReference type="NCBI Taxonomy" id="27406"/>
    <lineage>
        <taxon>Eukaryota</taxon>
        <taxon>Metazoa</taxon>
        <taxon>Ecdysozoa</taxon>
        <taxon>Arthropoda</taxon>
        <taxon>Crustacea</taxon>
        <taxon>Multicrustacea</taxon>
        <taxon>Malacostraca</taxon>
        <taxon>Eumalacostraca</taxon>
        <taxon>Eucarida</taxon>
        <taxon>Decapoda</taxon>
        <taxon>Pleocyemata</taxon>
        <taxon>Astacidea</taxon>
        <taxon>Parastacoidea</taxon>
        <taxon>Parastacidae</taxon>
        <taxon>Cherax</taxon>
    </lineage>
</organism>
<dbReference type="PRINTS" id="PR00116">
    <property type="entry name" value="ARGINASE"/>
</dbReference>
<dbReference type="PANTHER" id="PTHR43782">
    <property type="entry name" value="ARGINASE"/>
    <property type="match status" value="1"/>
</dbReference>
<dbReference type="EC" id="3.5.3.1" evidence="2 13"/>
<dbReference type="Gene3D" id="3.40.800.10">
    <property type="entry name" value="Ureohydrolase domain"/>
    <property type="match status" value="1"/>
</dbReference>
<evidence type="ECO:0000256" key="1">
    <source>
        <dbReference type="ARBA" id="ARBA00005098"/>
    </source>
</evidence>
<dbReference type="PANTHER" id="PTHR43782:SF3">
    <property type="entry name" value="ARGINASE"/>
    <property type="match status" value="1"/>
</dbReference>
<dbReference type="Proteomes" id="UP001445076">
    <property type="component" value="Unassembled WGS sequence"/>
</dbReference>
<feature type="binding site" evidence="10">
    <location>
        <position position="152"/>
    </location>
    <ligand>
        <name>Mn(2+)</name>
        <dbReference type="ChEBI" id="CHEBI:29035"/>
        <label>1</label>
    </ligand>
</feature>
<evidence type="ECO:0000256" key="3">
    <source>
        <dbReference type="ARBA" id="ARBA00018123"/>
    </source>
</evidence>
<evidence type="ECO:0000313" key="15">
    <source>
        <dbReference type="Proteomes" id="UP001445076"/>
    </source>
</evidence>
<evidence type="ECO:0000256" key="10">
    <source>
        <dbReference type="PIRSR" id="PIRSR036979-1"/>
    </source>
</evidence>
<dbReference type="InterPro" id="IPR014033">
    <property type="entry name" value="Arginase"/>
</dbReference>
<feature type="binding site" evidence="10">
    <location>
        <position position="148"/>
    </location>
    <ligand>
        <name>Mn(2+)</name>
        <dbReference type="ChEBI" id="CHEBI:29035"/>
        <label>1</label>
    </ligand>
</feature>
<name>A0AAW0YQZ6_CHEQU</name>
<keyword evidence="15" id="KW-1185">Reference proteome</keyword>
<evidence type="ECO:0000256" key="8">
    <source>
        <dbReference type="ARBA" id="ARBA00023211"/>
    </source>
</evidence>
<sequence>SASNMFPAVCARSLFTWTPALFTLKKLHIGVVEAPFNKGQKKKGVEDGPKTIRDTGVFNTIQNLGSTVREYGVVEMREGEQHTAGPSGEHNHSVVLNYNARLAATVSKVITEGGLCVTLGGDHSIGIGTVSGHSQANPHNQVVLLWVDAHADLNTGSTSPSGNMHGMPVAYHLKELARRGVNRLPNSWPQPRLSARHLAYIGLRDLDDGEVKFLEELGILAFGMRDLDAVGLNNAICRCLDHLQPGASRPLHLSFDIDSLDPLEAPSTGTPVRGGLSLREGLQITEAVRETGHLRCMDIVEVNPHLGNPDDAVLTANAARLILLSALHGYRGA</sequence>
<dbReference type="InterPro" id="IPR023696">
    <property type="entry name" value="Ureohydrolase_dom_sf"/>
</dbReference>
<comment type="catalytic activity">
    <reaction evidence="9 13">
        <text>L-arginine + H2O = urea + L-ornithine</text>
        <dbReference type="Rhea" id="RHEA:20569"/>
        <dbReference type="ChEBI" id="CHEBI:15377"/>
        <dbReference type="ChEBI" id="CHEBI:16199"/>
        <dbReference type="ChEBI" id="CHEBI:32682"/>
        <dbReference type="ChEBI" id="CHEBI:46911"/>
        <dbReference type="EC" id="3.5.3.1"/>
    </reaction>
</comment>
<dbReference type="CDD" id="cd09989">
    <property type="entry name" value="Arginase"/>
    <property type="match status" value="1"/>
</dbReference>
<evidence type="ECO:0000256" key="12">
    <source>
        <dbReference type="RuleBase" id="RU003684"/>
    </source>
</evidence>
<dbReference type="GO" id="GO:0006525">
    <property type="term" value="P:arginine metabolic process"/>
    <property type="evidence" value="ECO:0007669"/>
    <property type="project" value="UniProtKB-KW"/>
</dbReference>
<keyword evidence="8 10" id="KW-0464">Manganese</keyword>
<reference evidence="14 15" key="1">
    <citation type="journal article" date="2024" name="BMC Genomics">
        <title>Genome assembly of redclaw crayfish (Cherax quadricarinatus) provides insights into its immune adaptation and hypoxia tolerance.</title>
        <authorList>
            <person name="Liu Z."/>
            <person name="Zheng J."/>
            <person name="Li H."/>
            <person name="Fang K."/>
            <person name="Wang S."/>
            <person name="He J."/>
            <person name="Zhou D."/>
            <person name="Weng S."/>
            <person name="Chi M."/>
            <person name="Gu Z."/>
            <person name="He J."/>
            <person name="Li F."/>
            <person name="Wang M."/>
        </authorList>
    </citation>
    <scope>NUCLEOTIDE SEQUENCE [LARGE SCALE GENOMIC DNA]</scope>
    <source>
        <strain evidence="14">ZL_2023a</strain>
    </source>
</reference>
<dbReference type="NCBIfam" id="TIGR01229">
    <property type="entry name" value="rocF_arginase"/>
    <property type="match status" value="1"/>
</dbReference>
<evidence type="ECO:0000256" key="11">
    <source>
        <dbReference type="PROSITE-ProRule" id="PRU00742"/>
    </source>
</evidence>
<dbReference type="AlphaFoldDB" id="A0AAW0YQZ6"/>
<evidence type="ECO:0000256" key="5">
    <source>
        <dbReference type="ARBA" id="ARBA00022503"/>
    </source>
</evidence>
<dbReference type="InterPro" id="IPR006035">
    <property type="entry name" value="Ureohydrolase"/>
</dbReference>
<feature type="binding site" evidence="10">
    <location>
        <position position="256"/>
    </location>
    <ligand>
        <name>Mn(2+)</name>
        <dbReference type="ChEBI" id="CHEBI:29035"/>
        <label>1</label>
    </ligand>
</feature>
<evidence type="ECO:0000256" key="2">
    <source>
        <dbReference type="ARBA" id="ARBA00012168"/>
    </source>
</evidence>
<feature type="binding site" evidence="10">
    <location>
        <position position="150"/>
    </location>
    <ligand>
        <name>Mn(2+)</name>
        <dbReference type="ChEBI" id="CHEBI:29035"/>
        <label>1</label>
    </ligand>
</feature>
<comment type="caution">
    <text evidence="14">The sequence shown here is derived from an EMBL/GenBank/DDBJ whole genome shotgun (WGS) entry which is preliminary data.</text>
</comment>
<evidence type="ECO:0000313" key="14">
    <source>
        <dbReference type="EMBL" id="KAK8754062.1"/>
    </source>
</evidence>